<sequence>MKIILFSGILTFIMFAIRCDKDDPEHVVPDCVKDKIDQLEKEDCPSVSRVLEYQFNGEKVFVIHPENCGADLTSEIVDQDCNTICYLGGIAGNLTCEDVNFEDHATDERQIYP</sequence>
<evidence type="ECO:0000313" key="3">
    <source>
        <dbReference type="Proteomes" id="UP000753961"/>
    </source>
</evidence>
<dbReference type="Proteomes" id="UP000753961">
    <property type="component" value="Unassembled WGS sequence"/>
</dbReference>
<protein>
    <recommendedName>
        <fullName evidence="1">DUF6970 domain-containing protein</fullName>
    </recommendedName>
</protein>
<gene>
    <name evidence="2" type="ORF">KUV50_05975</name>
</gene>
<reference evidence="2" key="1">
    <citation type="submission" date="2021-06" db="EMBL/GenBank/DDBJ databases">
        <title>44 bacteria genomes isolated from Dapeng, Shenzhen.</title>
        <authorList>
            <person name="Zheng W."/>
            <person name="Yu S."/>
            <person name="Huang Y."/>
        </authorList>
    </citation>
    <scope>NUCLEOTIDE SEQUENCE</scope>
    <source>
        <strain evidence="2">DP5N28-2</strain>
    </source>
</reference>
<dbReference type="RefSeq" id="WP_222579184.1">
    <property type="nucleotide sequence ID" value="NZ_JAHVHU010000005.1"/>
</dbReference>
<dbReference type="EMBL" id="JAHVHU010000005">
    <property type="protein sequence ID" value="MBY5957668.1"/>
    <property type="molecule type" value="Genomic_DNA"/>
</dbReference>
<proteinExistence type="predicted"/>
<evidence type="ECO:0000259" key="1">
    <source>
        <dbReference type="Pfam" id="PF22311"/>
    </source>
</evidence>
<accession>A0A953HN98</accession>
<dbReference type="AlphaFoldDB" id="A0A953HN98"/>
<dbReference type="InterPro" id="IPR054243">
    <property type="entry name" value="DUF6970"/>
</dbReference>
<dbReference type="Pfam" id="PF22311">
    <property type="entry name" value="DUF6970"/>
    <property type="match status" value="1"/>
</dbReference>
<evidence type="ECO:0000313" key="2">
    <source>
        <dbReference type="EMBL" id="MBY5957668.1"/>
    </source>
</evidence>
<comment type="caution">
    <text evidence="2">The sequence shown here is derived from an EMBL/GenBank/DDBJ whole genome shotgun (WGS) entry which is preliminary data.</text>
</comment>
<feature type="domain" description="DUF6970" evidence="1">
    <location>
        <begin position="46"/>
        <end position="112"/>
    </location>
</feature>
<name>A0A953HN98_9BACT</name>
<organism evidence="2 3">
    <name type="scientific">Membranihabitans marinus</name>
    <dbReference type="NCBI Taxonomy" id="1227546"/>
    <lineage>
        <taxon>Bacteria</taxon>
        <taxon>Pseudomonadati</taxon>
        <taxon>Bacteroidota</taxon>
        <taxon>Saprospiria</taxon>
        <taxon>Saprospirales</taxon>
        <taxon>Saprospiraceae</taxon>
        <taxon>Membranihabitans</taxon>
    </lineage>
</organism>
<keyword evidence="3" id="KW-1185">Reference proteome</keyword>